<protein>
    <submittedName>
        <fullName evidence="1">Uncharacterized protein</fullName>
    </submittedName>
</protein>
<gene>
    <name evidence="1" type="ORF">SAMN05421882_102825</name>
</gene>
<evidence type="ECO:0000313" key="1">
    <source>
        <dbReference type="EMBL" id="SDW78929.1"/>
    </source>
</evidence>
<dbReference type="EMBL" id="FNNH01000028">
    <property type="protein sequence ID" value="SDW78929.1"/>
    <property type="molecule type" value="Genomic_DNA"/>
</dbReference>
<reference evidence="1 2" key="1">
    <citation type="submission" date="2016-10" db="EMBL/GenBank/DDBJ databases">
        <authorList>
            <person name="de Groot N.N."/>
        </authorList>
    </citation>
    <scope>NUCLEOTIDE SEQUENCE [LARGE SCALE GENOMIC DNA]</scope>
    <source>
        <strain evidence="1 2">Nm110</strain>
    </source>
</reference>
<dbReference type="AlphaFoldDB" id="A0A1H2WFY0"/>
<proteinExistence type="predicted"/>
<organism evidence="1 2">
    <name type="scientific">Nitrosomonas communis</name>
    <dbReference type="NCBI Taxonomy" id="44574"/>
    <lineage>
        <taxon>Bacteria</taxon>
        <taxon>Pseudomonadati</taxon>
        <taxon>Pseudomonadota</taxon>
        <taxon>Betaproteobacteria</taxon>
        <taxon>Nitrosomonadales</taxon>
        <taxon>Nitrosomonadaceae</taxon>
        <taxon>Nitrosomonas</taxon>
    </lineage>
</organism>
<evidence type="ECO:0000313" key="2">
    <source>
        <dbReference type="Proteomes" id="UP000183454"/>
    </source>
</evidence>
<name>A0A1H2WFY0_9PROT</name>
<sequence>MKILMIFRFIPFHLAHERLLYLNDNAIHATLSHNITEMNKQLILELHQTIRLMMMISWQC</sequence>
<dbReference type="Proteomes" id="UP000183454">
    <property type="component" value="Unassembled WGS sequence"/>
</dbReference>
<accession>A0A1H2WFY0</accession>